<dbReference type="Proteomes" id="UP000222054">
    <property type="component" value="Unassembled WGS sequence"/>
</dbReference>
<evidence type="ECO:0000313" key="3">
    <source>
        <dbReference type="EMBL" id="PGM86706.1"/>
    </source>
</evidence>
<dbReference type="Pfam" id="PF01381">
    <property type="entry name" value="HTH_3"/>
    <property type="match status" value="1"/>
</dbReference>
<evidence type="ECO:0000259" key="1">
    <source>
        <dbReference type="PROSITE" id="PS50943"/>
    </source>
</evidence>
<dbReference type="RefSeq" id="WP_016112096.1">
    <property type="nucleotide sequence ID" value="NZ_CP090083.1"/>
</dbReference>
<reference evidence="2 5" key="1">
    <citation type="submission" date="2017-01" db="EMBL/GenBank/DDBJ databases">
        <title>Bacillus cereus isolates.</title>
        <authorList>
            <person name="Beno S.M."/>
        </authorList>
    </citation>
    <scope>NUCLEOTIDE SEQUENCE [LARGE SCALE GENOMIC DNA]</scope>
    <source>
        <strain evidence="2 5">FSL K6-1030</strain>
    </source>
</reference>
<dbReference type="CDD" id="cd00093">
    <property type="entry name" value="HTH_XRE"/>
    <property type="match status" value="1"/>
</dbReference>
<evidence type="ECO:0000313" key="5">
    <source>
        <dbReference type="Proteomes" id="UP000190641"/>
    </source>
</evidence>
<dbReference type="EMBL" id="NULI01000072">
    <property type="protein sequence ID" value="PGS78925.1"/>
    <property type="molecule type" value="Genomic_DNA"/>
</dbReference>
<proteinExistence type="predicted"/>
<protein>
    <submittedName>
        <fullName evidence="2 3">Transcriptional regulator</fullName>
    </submittedName>
</protein>
<dbReference type="InterPro" id="IPR001387">
    <property type="entry name" value="Cro/C1-type_HTH"/>
</dbReference>
<dbReference type="SUPFAM" id="SSF47413">
    <property type="entry name" value="lambda repressor-like DNA-binding domains"/>
    <property type="match status" value="1"/>
</dbReference>
<gene>
    <name evidence="2" type="ORF">BLX06_28030</name>
    <name evidence="3" type="ORF">CN958_32845</name>
    <name evidence="4" type="ORF">COC69_13705</name>
</gene>
<dbReference type="SMART" id="SM00530">
    <property type="entry name" value="HTH_XRE"/>
    <property type="match status" value="1"/>
</dbReference>
<evidence type="ECO:0000313" key="4">
    <source>
        <dbReference type="EMBL" id="PGS78925.1"/>
    </source>
</evidence>
<dbReference type="Gene3D" id="1.10.260.40">
    <property type="entry name" value="lambda repressor-like DNA-binding domains"/>
    <property type="match status" value="1"/>
</dbReference>
<dbReference type="Proteomes" id="UP000190641">
    <property type="component" value="Unassembled WGS sequence"/>
</dbReference>
<name>A0A1S9YKU1_BACCE</name>
<feature type="domain" description="HTH cro/C1-type" evidence="1">
    <location>
        <begin position="2"/>
        <end position="56"/>
    </location>
</feature>
<dbReference type="EMBL" id="NUHO01000294">
    <property type="protein sequence ID" value="PGM86706.1"/>
    <property type="molecule type" value="Genomic_DNA"/>
</dbReference>
<organism evidence="3 6">
    <name type="scientific">Bacillus cereus</name>
    <dbReference type="NCBI Taxonomy" id="1396"/>
    <lineage>
        <taxon>Bacteria</taxon>
        <taxon>Bacillati</taxon>
        <taxon>Bacillota</taxon>
        <taxon>Bacilli</taxon>
        <taxon>Bacillales</taxon>
        <taxon>Bacillaceae</taxon>
        <taxon>Bacillus</taxon>
        <taxon>Bacillus cereus group</taxon>
    </lineage>
</organism>
<evidence type="ECO:0000313" key="7">
    <source>
        <dbReference type="Proteomes" id="UP000224203"/>
    </source>
</evidence>
<dbReference type="AlphaFoldDB" id="A0A1S9YKU1"/>
<reference evidence="6 7" key="2">
    <citation type="submission" date="2017-09" db="EMBL/GenBank/DDBJ databases">
        <title>Large-scale bioinformatics analysis of Bacillus genomes uncovers conserved roles of natural products in bacterial physiology.</title>
        <authorList>
            <consortium name="Agbiome Team Llc"/>
            <person name="Bleich R.M."/>
            <person name="Grubbs K.J."/>
            <person name="Santa Maria K.C."/>
            <person name="Allen S.E."/>
            <person name="Farag S."/>
            <person name="Shank E.A."/>
            <person name="Bowers A."/>
        </authorList>
    </citation>
    <scope>NUCLEOTIDE SEQUENCE [LARGE SCALE GENOMIC DNA]</scope>
    <source>
        <strain evidence="4 7">AFS041711</strain>
        <strain evidence="3 6">AFS053130</strain>
    </source>
</reference>
<evidence type="ECO:0000313" key="2">
    <source>
        <dbReference type="EMBL" id="OOR71878.1"/>
    </source>
</evidence>
<dbReference type="GO" id="GO:0003677">
    <property type="term" value="F:DNA binding"/>
    <property type="evidence" value="ECO:0007669"/>
    <property type="project" value="InterPro"/>
</dbReference>
<sequence>MLIQERNAKKLSLLQLGRQLNIKPQVLYAIEKGTVGVNAIRAKAISEAFNKPVEHFFIPTYYKVKKQ</sequence>
<dbReference type="Proteomes" id="UP000224203">
    <property type="component" value="Unassembled WGS sequence"/>
</dbReference>
<dbReference type="PROSITE" id="PS50943">
    <property type="entry name" value="HTH_CROC1"/>
    <property type="match status" value="1"/>
</dbReference>
<accession>A0A1S9YKU1</accession>
<dbReference type="EMBL" id="MUAU01000160">
    <property type="protein sequence ID" value="OOR71878.1"/>
    <property type="molecule type" value="Genomic_DNA"/>
</dbReference>
<evidence type="ECO:0000313" key="6">
    <source>
        <dbReference type="Proteomes" id="UP000222054"/>
    </source>
</evidence>
<comment type="caution">
    <text evidence="3">The sequence shown here is derived from an EMBL/GenBank/DDBJ whole genome shotgun (WGS) entry which is preliminary data.</text>
</comment>
<dbReference type="InterPro" id="IPR010982">
    <property type="entry name" value="Lambda_DNA-bd_dom_sf"/>
</dbReference>